<feature type="transmembrane region" description="Helical" evidence="1">
    <location>
        <begin position="12"/>
        <end position="33"/>
    </location>
</feature>
<sequence>MASRDGFHSRLIAWLKILLPLAALALLSTLFLLSRGRDHSGELPFSQIELKERVKEEIISAPRFAGATPQGDLISFTAETAQPDAEIANVAHASNLKAEIDLTTGAHISFQASSALLNTQQEEAELMGGVVITSSTGYTIRSENLKTKLSAIEAETDGPVSGEGPPGTIEAGKMQLTTDPDSDEIHLLFTNGVKLVYQPQE</sequence>
<dbReference type="InterPro" id="IPR010664">
    <property type="entry name" value="LipoPS_assembly_LptC-rel"/>
</dbReference>
<dbReference type="Gene3D" id="2.60.450.10">
    <property type="entry name" value="Lipopolysaccharide (LPS) transport protein A like domain"/>
    <property type="match status" value="1"/>
</dbReference>
<keyword evidence="3" id="KW-1185">Reference proteome</keyword>
<keyword evidence="1" id="KW-0812">Transmembrane</keyword>
<gene>
    <name evidence="2" type="ORF">GR167_08920</name>
</gene>
<dbReference type="EMBL" id="WWEN01000003">
    <property type="protein sequence ID" value="MYM55426.1"/>
    <property type="molecule type" value="Genomic_DNA"/>
</dbReference>
<evidence type="ECO:0000313" key="3">
    <source>
        <dbReference type="Proteomes" id="UP000479043"/>
    </source>
</evidence>
<dbReference type="AlphaFoldDB" id="A0A6L8LK94"/>
<evidence type="ECO:0000256" key="1">
    <source>
        <dbReference type="SAM" id="Phobius"/>
    </source>
</evidence>
<dbReference type="RefSeq" id="WP_160973119.1">
    <property type="nucleotide sequence ID" value="NZ_WWEN01000003.1"/>
</dbReference>
<keyword evidence="1" id="KW-0472">Membrane</keyword>
<dbReference type="Proteomes" id="UP000479043">
    <property type="component" value="Unassembled WGS sequence"/>
</dbReference>
<comment type="caution">
    <text evidence="2">The sequence shown here is derived from an EMBL/GenBank/DDBJ whole genome shotgun (WGS) entry which is preliminary data.</text>
</comment>
<proteinExistence type="predicted"/>
<keyword evidence="1" id="KW-1133">Transmembrane helix</keyword>
<name>A0A6L8LK94_9RHOB</name>
<organism evidence="2 3">
    <name type="scientific">Thalassovita mangrovi</name>
    <dbReference type="NCBI Taxonomy" id="2692236"/>
    <lineage>
        <taxon>Bacteria</taxon>
        <taxon>Pseudomonadati</taxon>
        <taxon>Pseudomonadota</taxon>
        <taxon>Alphaproteobacteria</taxon>
        <taxon>Rhodobacterales</taxon>
        <taxon>Roseobacteraceae</taxon>
        <taxon>Thalassovita</taxon>
    </lineage>
</organism>
<protein>
    <submittedName>
        <fullName evidence="2">LPS export ABC transporter periplasmic protein LptC</fullName>
    </submittedName>
</protein>
<evidence type="ECO:0000313" key="2">
    <source>
        <dbReference type="EMBL" id="MYM55426.1"/>
    </source>
</evidence>
<reference evidence="2 3" key="1">
    <citation type="submission" date="2020-01" db="EMBL/GenBank/DDBJ databases">
        <authorList>
            <person name="Chen S."/>
        </authorList>
    </citation>
    <scope>NUCLEOTIDE SEQUENCE [LARGE SCALE GENOMIC DNA]</scope>
    <source>
        <strain evidence="2 3">GS-10</strain>
    </source>
</reference>
<dbReference type="Pfam" id="PF06835">
    <property type="entry name" value="LptC"/>
    <property type="match status" value="1"/>
</dbReference>
<accession>A0A6L8LK94</accession>